<dbReference type="OrthoDB" id="167668at2759"/>
<keyword evidence="6" id="KW-0479">Metal-binding</keyword>
<gene>
    <name evidence="7" type="ORF">TELCIR_20666</name>
</gene>
<dbReference type="PANTHER" id="PTHR10190">
    <property type="entry name" value="EYES ABSENT"/>
    <property type="match status" value="1"/>
</dbReference>
<dbReference type="InterPro" id="IPR038102">
    <property type="entry name" value="EYA_dom_sf"/>
</dbReference>
<evidence type="ECO:0000313" key="8">
    <source>
        <dbReference type="Proteomes" id="UP000230423"/>
    </source>
</evidence>
<dbReference type="GO" id="GO:0045739">
    <property type="term" value="P:positive regulation of DNA repair"/>
    <property type="evidence" value="ECO:0007669"/>
    <property type="project" value="TreeGrafter"/>
</dbReference>
<dbReference type="PANTHER" id="PTHR10190:SF16">
    <property type="entry name" value="DEVELOPMENTAL PROTEIN EYES ABSENT"/>
    <property type="match status" value="1"/>
</dbReference>
<keyword evidence="4 6" id="KW-0904">Protein phosphatase</keyword>
<dbReference type="GO" id="GO:2001240">
    <property type="term" value="P:negative regulation of extrinsic apoptotic signaling pathway in absence of ligand"/>
    <property type="evidence" value="ECO:0007669"/>
    <property type="project" value="TreeGrafter"/>
</dbReference>
<evidence type="ECO:0000256" key="4">
    <source>
        <dbReference type="ARBA" id="ARBA00022912"/>
    </source>
</evidence>
<accession>A0A2G9TIX0</accession>
<dbReference type="GO" id="GO:0004725">
    <property type="term" value="F:protein tyrosine phosphatase activity"/>
    <property type="evidence" value="ECO:0007669"/>
    <property type="project" value="UniProtKB-EC"/>
</dbReference>
<keyword evidence="3 6" id="KW-0460">Magnesium</keyword>
<protein>
    <recommendedName>
        <fullName evidence="6">Eyes absent homolog</fullName>
        <ecNumber evidence="6">3.1.3.48</ecNumber>
    </recommendedName>
</protein>
<dbReference type="Gene3D" id="3.40.50.12350">
    <property type="match status" value="1"/>
</dbReference>
<comment type="cofactor">
    <cofactor evidence="6">
        <name>Mg(2+)</name>
        <dbReference type="ChEBI" id="CHEBI:18420"/>
    </cofactor>
    <text evidence="6">Binds 1 Mg(2+) ion per subunit.</text>
</comment>
<comment type="similarity">
    <text evidence="1 6">Belongs to the HAD-like hydrolase superfamily. EYA family.</text>
</comment>
<keyword evidence="8" id="KW-1185">Reference proteome</keyword>
<organism evidence="7 8">
    <name type="scientific">Teladorsagia circumcincta</name>
    <name type="common">Brown stomach worm</name>
    <name type="synonym">Ostertagia circumcincta</name>
    <dbReference type="NCBI Taxonomy" id="45464"/>
    <lineage>
        <taxon>Eukaryota</taxon>
        <taxon>Metazoa</taxon>
        <taxon>Ecdysozoa</taxon>
        <taxon>Nematoda</taxon>
        <taxon>Chromadorea</taxon>
        <taxon>Rhabditida</taxon>
        <taxon>Rhabditina</taxon>
        <taxon>Rhabditomorpha</taxon>
        <taxon>Strongyloidea</taxon>
        <taxon>Trichostrongylidae</taxon>
        <taxon>Teladorsagia</taxon>
    </lineage>
</organism>
<dbReference type="InterPro" id="IPR028472">
    <property type="entry name" value="EYA"/>
</dbReference>
<dbReference type="EMBL" id="KZ363200">
    <property type="protein sequence ID" value="PIO57913.1"/>
    <property type="molecule type" value="Genomic_DNA"/>
</dbReference>
<name>A0A2G9TIX0_TELCI</name>
<keyword evidence="6" id="KW-0804">Transcription</keyword>
<sequence length="161" mass="17115">MSAQKEEINDACRQIEQLFGGRTDAARRCLEVVAQRTAVSSEKYANVVLCSDPLVAAVAQLLLAGLAPAVPIENIYSTSKAGREAVLDRIQNRFGKKCSYVVITSSAETNNLARKVLRGHYASNSIAFLIGLSCGLRSTCPTNGSAFLAPSSGQGQSPRPL</sequence>
<evidence type="ECO:0000256" key="1">
    <source>
        <dbReference type="ARBA" id="ARBA00010501"/>
    </source>
</evidence>
<keyword evidence="6" id="KW-0805">Transcription regulation</keyword>
<reference evidence="7 8" key="1">
    <citation type="submission" date="2015-09" db="EMBL/GenBank/DDBJ databases">
        <title>Draft genome of the parasitic nematode Teladorsagia circumcincta isolate WARC Sus (inbred).</title>
        <authorList>
            <person name="Mitreva M."/>
        </authorList>
    </citation>
    <scope>NUCLEOTIDE SEQUENCE [LARGE SCALE GENOMIC DNA]</scope>
    <source>
        <strain evidence="7 8">S</strain>
    </source>
</reference>
<dbReference type="GO" id="GO:0005634">
    <property type="term" value="C:nucleus"/>
    <property type="evidence" value="ECO:0007669"/>
    <property type="project" value="TreeGrafter"/>
</dbReference>
<evidence type="ECO:0000313" key="7">
    <source>
        <dbReference type="EMBL" id="PIO57913.1"/>
    </source>
</evidence>
<dbReference type="AlphaFoldDB" id="A0A2G9TIX0"/>
<dbReference type="Proteomes" id="UP000230423">
    <property type="component" value="Unassembled WGS sequence"/>
</dbReference>
<keyword evidence="2 6" id="KW-0378">Hydrolase</keyword>
<evidence type="ECO:0000256" key="6">
    <source>
        <dbReference type="RuleBase" id="RU362036"/>
    </source>
</evidence>
<dbReference type="GO" id="GO:0030154">
    <property type="term" value="P:cell differentiation"/>
    <property type="evidence" value="ECO:0007669"/>
    <property type="project" value="TreeGrafter"/>
</dbReference>
<evidence type="ECO:0000256" key="3">
    <source>
        <dbReference type="ARBA" id="ARBA00022842"/>
    </source>
</evidence>
<proteinExistence type="inferred from homology"/>
<comment type="catalytic activity">
    <reaction evidence="5 6">
        <text>O-phospho-L-tyrosyl-[protein] + H2O = L-tyrosyl-[protein] + phosphate</text>
        <dbReference type="Rhea" id="RHEA:10684"/>
        <dbReference type="Rhea" id="RHEA-COMP:10136"/>
        <dbReference type="Rhea" id="RHEA-COMP:20101"/>
        <dbReference type="ChEBI" id="CHEBI:15377"/>
        <dbReference type="ChEBI" id="CHEBI:43474"/>
        <dbReference type="ChEBI" id="CHEBI:46858"/>
        <dbReference type="ChEBI" id="CHEBI:61978"/>
        <dbReference type="EC" id="3.1.3.48"/>
    </reaction>
</comment>
<evidence type="ECO:0000256" key="5">
    <source>
        <dbReference type="ARBA" id="ARBA00051722"/>
    </source>
</evidence>
<dbReference type="GO" id="GO:0046872">
    <property type="term" value="F:metal ion binding"/>
    <property type="evidence" value="ECO:0007669"/>
    <property type="project" value="UniProtKB-KW"/>
</dbReference>
<evidence type="ECO:0000256" key="2">
    <source>
        <dbReference type="ARBA" id="ARBA00022801"/>
    </source>
</evidence>
<dbReference type="EC" id="3.1.3.48" evidence="6"/>